<comment type="similarity">
    <text evidence="3">Belongs to the CheD family.</text>
</comment>
<sequence length="194" mass="20876">MSTALRHQSSSLAAVQSRVGKRHHVLQGEFFVTDDPEILLTTVLGSCVAACIRDPQAGVGGMNHFLLPGAMERAAEKEAQREGVHMMELLLNGLFQRGARRQHLEARLFGGANMFAGLSEIGRQNAAFAESFLGYEGIRVVRGSLGGNQGRRVEFWPVSGVTRAQSIKAAEAPVPMPVAPAPRGNEGRGDVELF</sequence>
<dbReference type="SUPFAM" id="SSF64438">
    <property type="entry name" value="CNF1/YfiH-like putative cysteine hydrolases"/>
    <property type="match status" value="1"/>
</dbReference>
<dbReference type="HAMAP" id="MF_01440">
    <property type="entry name" value="CheD"/>
    <property type="match status" value="1"/>
</dbReference>
<dbReference type="InterPro" id="IPR011324">
    <property type="entry name" value="Cytotoxic_necrot_fac-like_cat"/>
</dbReference>
<feature type="region of interest" description="Disordered" evidence="4">
    <location>
        <begin position="175"/>
        <end position="194"/>
    </location>
</feature>
<evidence type="ECO:0000256" key="2">
    <source>
        <dbReference type="ARBA" id="ARBA00022801"/>
    </source>
</evidence>
<keyword evidence="6" id="KW-1185">Reference proteome</keyword>
<evidence type="ECO:0000313" key="6">
    <source>
        <dbReference type="Proteomes" id="UP001205906"/>
    </source>
</evidence>
<reference evidence="5 6" key="1">
    <citation type="submission" date="2022-06" db="EMBL/GenBank/DDBJ databases">
        <title>Mesorhizobium sp. strain RP14 Genome sequencing and assembly.</title>
        <authorList>
            <person name="Kim I."/>
        </authorList>
    </citation>
    <scope>NUCLEOTIDE SEQUENCE [LARGE SCALE GENOMIC DNA]</scope>
    <source>
        <strain evidence="6">RP14(2022)</strain>
    </source>
</reference>
<evidence type="ECO:0000313" key="5">
    <source>
        <dbReference type="EMBL" id="MCO6051058.1"/>
    </source>
</evidence>
<protein>
    <recommendedName>
        <fullName evidence="3">Probable chemoreceptor glutamine deamidase CheD</fullName>
        <ecNumber evidence="3">3.5.1.44</ecNumber>
    </recommendedName>
</protein>
<dbReference type="PANTHER" id="PTHR35147">
    <property type="entry name" value="CHEMORECEPTOR GLUTAMINE DEAMIDASE CHED-RELATED"/>
    <property type="match status" value="1"/>
</dbReference>
<dbReference type="EC" id="3.5.1.44" evidence="3"/>
<evidence type="ECO:0000256" key="4">
    <source>
        <dbReference type="SAM" id="MobiDB-lite"/>
    </source>
</evidence>
<evidence type="ECO:0000256" key="1">
    <source>
        <dbReference type="ARBA" id="ARBA00022500"/>
    </source>
</evidence>
<dbReference type="RefSeq" id="WP_252820260.1">
    <property type="nucleotide sequence ID" value="NZ_JAMXQS010000007.1"/>
</dbReference>
<proteinExistence type="inferred from homology"/>
<keyword evidence="2 3" id="KW-0378">Hydrolase</keyword>
<comment type="catalytic activity">
    <reaction evidence="3">
        <text>L-glutaminyl-[protein] + H2O = L-glutamyl-[protein] + NH4(+)</text>
        <dbReference type="Rhea" id="RHEA:16441"/>
        <dbReference type="Rhea" id="RHEA-COMP:10207"/>
        <dbReference type="Rhea" id="RHEA-COMP:10208"/>
        <dbReference type="ChEBI" id="CHEBI:15377"/>
        <dbReference type="ChEBI" id="CHEBI:28938"/>
        <dbReference type="ChEBI" id="CHEBI:29973"/>
        <dbReference type="ChEBI" id="CHEBI:30011"/>
        <dbReference type="EC" id="3.5.1.44"/>
    </reaction>
</comment>
<keyword evidence="1 3" id="KW-0145">Chemotaxis</keyword>
<name>A0ABT1C8Q7_9HYPH</name>
<comment type="function">
    <text evidence="3">Probably deamidates glutamine residues to glutamate on methyl-accepting chemotaxis receptors (MCPs), playing an important role in chemotaxis.</text>
</comment>
<dbReference type="PANTHER" id="PTHR35147:SF3">
    <property type="entry name" value="CHEMORECEPTOR GLUTAMINE DEAMIDASE CHED 1-RELATED"/>
    <property type="match status" value="1"/>
</dbReference>
<dbReference type="CDD" id="cd16352">
    <property type="entry name" value="CheD"/>
    <property type="match status" value="1"/>
</dbReference>
<gene>
    <name evidence="3" type="primary">cheD</name>
    <name evidence="5" type="ORF">NGM99_14840</name>
</gene>
<accession>A0ABT1C8Q7</accession>
<dbReference type="InterPro" id="IPR038592">
    <property type="entry name" value="CheD-like_sf"/>
</dbReference>
<dbReference type="Gene3D" id="3.30.1330.200">
    <property type="match status" value="1"/>
</dbReference>
<dbReference type="Pfam" id="PF03975">
    <property type="entry name" value="CheD"/>
    <property type="match status" value="1"/>
</dbReference>
<dbReference type="EMBL" id="JAMXQS010000007">
    <property type="protein sequence ID" value="MCO6051058.1"/>
    <property type="molecule type" value="Genomic_DNA"/>
</dbReference>
<dbReference type="InterPro" id="IPR005659">
    <property type="entry name" value="Chemorcpt_Glu_NH3ase_CheD"/>
</dbReference>
<organism evidence="5 6">
    <name type="scientific">Mesorhizobium liriopis</name>
    <dbReference type="NCBI Taxonomy" id="2953882"/>
    <lineage>
        <taxon>Bacteria</taxon>
        <taxon>Pseudomonadati</taxon>
        <taxon>Pseudomonadota</taxon>
        <taxon>Alphaproteobacteria</taxon>
        <taxon>Hyphomicrobiales</taxon>
        <taxon>Phyllobacteriaceae</taxon>
        <taxon>Mesorhizobium</taxon>
    </lineage>
</organism>
<dbReference type="Proteomes" id="UP001205906">
    <property type="component" value="Unassembled WGS sequence"/>
</dbReference>
<feature type="compositionally biased region" description="Basic and acidic residues" evidence="4">
    <location>
        <begin position="185"/>
        <end position="194"/>
    </location>
</feature>
<comment type="caution">
    <text evidence="5">The sequence shown here is derived from an EMBL/GenBank/DDBJ whole genome shotgun (WGS) entry which is preliminary data.</text>
</comment>
<evidence type="ECO:0000256" key="3">
    <source>
        <dbReference type="HAMAP-Rule" id="MF_01440"/>
    </source>
</evidence>